<sequence>MHKQRILVVGQTPPPYGGQAIMIQRLLEGTYSS</sequence>
<organism evidence="1">
    <name type="scientific">marine metagenome</name>
    <dbReference type="NCBI Taxonomy" id="408172"/>
    <lineage>
        <taxon>unclassified sequences</taxon>
        <taxon>metagenomes</taxon>
        <taxon>ecological metagenomes</taxon>
    </lineage>
</organism>
<proteinExistence type="predicted"/>
<gene>
    <name evidence="1" type="ORF">METZ01_LOCUS363368</name>
</gene>
<protein>
    <submittedName>
        <fullName evidence="1">Uncharacterized protein</fullName>
    </submittedName>
</protein>
<feature type="non-terminal residue" evidence="1">
    <location>
        <position position="33"/>
    </location>
</feature>
<reference evidence="1" key="1">
    <citation type="submission" date="2018-05" db="EMBL/GenBank/DDBJ databases">
        <authorList>
            <person name="Lanie J.A."/>
            <person name="Ng W.-L."/>
            <person name="Kazmierczak K.M."/>
            <person name="Andrzejewski T.M."/>
            <person name="Davidsen T.M."/>
            <person name="Wayne K.J."/>
            <person name="Tettelin H."/>
            <person name="Glass J.I."/>
            <person name="Rusch D."/>
            <person name="Podicherti R."/>
            <person name="Tsui H.-C.T."/>
            <person name="Winkler M.E."/>
        </authorList>
    </citation>
    <scope>NUCLEOTIDE SEQUENCE</scope>
</reference>
<evidence type="ECO:0000313" key="1">
    <source>
        <dbReference type="EMBL" id="SVD10514.1"/>
    </source>
</evidence>
<name>A0A382SKU4_9ZZZZ</name>
<accession>A0A382SKU4</accession>
<dbReference type="EMBL" id="UINC01129844">
    <property type="protein sequence ID" value="SVD10514.1"/>
    <property type="molecule type" value="Genomic_DNA"/>
</dbReference>
<dbReference type="AlphaFoldDB" id="A0A382SKU4"/>